<evidence type="ECO:0000256" key="12">
    <source>
        <dbReference type="PIRSR" id="PIRSR630564-2"/>
    </source>
</evidence>
<evidence type="ECO:0000256" key="5">
    <source>
        <dbReference type="ARBA" id="ARBA00022771"/>
    </source>
</evidence>
<feature type="binding site" evidence="12">
    <location>
        <begin position="508"/>
        <end position="509"/>
    </location>
    <ligand>
        <name>substrate</name>
    </ligand>
</feature>
<dbReference type="PANTHER" id="PTHR10807:SF75">
    <property type="entry name" value="PHOSPHATIDYLINOSITOL-3-PHOSPHATE PHOSPHATASE"/>
    <property type="match status" value="1"/>
</dbReference>
<dbReference type="InterPro" id="IPR046978">
    <property type="entry name" value="MTMR4_FYVE"/>
</dbReference>
<sequence>MQPHDTGGGDDTAVTQQEPSPPLDKVIQLRESECQYEHGASAPLPFMEIAGEEVRYVSTLPEHGLLAMSNYRIILQKQGRLHHVPLGLLDSIIMSNDNLSLQAMCKDAKSYTFKLHSTEHCSLWMERLQEAAQPMGDLEKSFAYKFYTQTKDFYSALHKSFISCQVTGLPSIESTYELRAEKLFDMELSRQKFDVSSSWRVTSINLEYGMCGSYPRRLVIPSCISEKTLQEAAQHRSSKRIPAAVYRHRSNGAVLVRCSQPTVGILYWRSSQDEDIIKAIAEACDYDLTPLKHPLSKSLGNSATKTNITRKSAAALTKTNVEGNLPHPLYNGHLEVDDNDDTEPVVVKLSENDAAADNNSQVKATAHQANCDTEVKNNEQKDTPDLIKIDSITDNNNDKQVNASANNHVLCSTRSELDAKSKARTSTDNSSEQPCLNEQIEPGTRSPTSDIQSLYDMPEARQQKDIKKVLFVDARSYTNAVANRARGGGFEYPEYYMRSDIQFMNLENIHTVRKMLQTLGGIVANLPDTTNWMSSVEGSRWLVYMSNLLKAAVIVCRAIAMEGRPVVVHCSDGWDRTPQITALAQIMLDPYYRTLEGFEVLVEREWLEFGHKFSDRCGSGGSGSVNASERCPVFLQWLDSVHQLLHQFPQAFQFNQAYLVKLSQHVYSNLFGTFLCNTSQERAKNKLLERTYPVWAIFTVHTHRYINFFYASTQRVLYPACHTKDLKLWDAVYRSTTMVSTDEVNLHSSSMQPTTPNPHPEPSADEMALGELVKTRSCDDLTQIPQQTLIRHASDSNLIDSAPNIAMLSSALGSEILKDEYDAESIEMSSLDKPIQAGSSRSRCLSRDRERSTDTNVDKADMALRLCSKDQDLSDGEDTLDKLIPVCRCIEIEERKRNQCDCNNGVLLQTPESLSSGAVAGRYSCLPTELRGIPEASKKRSEVASEISKGNIEKAVEADENGMLNCDESDDLDVLTIITKGIEDLKIDPRMLKSESDICDALLCNSLRRGCCDGSVVKGSTDTLVYEGNVCDNCCNGADLNNCSLHASHDHHHRSSTNACLPDEEIVEHLMRKKLQQQQNCYKKDLIAAAIEDCPGVHSAHASFVCSAPLGCLSSTSNNCSVCLTSSKLITDLDNIVNNNYHPHHSNTNNIHHDVRRNCSATTVASSANVSNNLLVSVAELTLPTLASSMTTITTLTTSLTTSITTSMLGKYLPNGGSNSAPNGSAASGGSACGSVVGDGSCSGSRAASSKSTPGHSRTPSAGYMPHAAATDEERGVYSRSSSTSSGSSSSGGGAAVGGGGGVVAWSVGGCGGVDGVGEVTDNVQVLVHHLLAQKEAEVLVLRDSLALSQRALQQQLQHTTHHCGNTARHCTGAVAIPHAAAGTHDQFPASESMSSTGSNGLESAGAMSDTSWEALGEDSIISGSMGASVLPAGISWCSGEPTGLGPAGSVPPGVTIMGRAPTLWVPDHTAHHCHNCHAKFWAGLRRHHCRSCGGVFCSKCSGQSAAVPREHFYHPVRVCESCYSTLHPHNTTFSTTTTSTTDSTTSTNTSNGLTTSAVIVSSASAVLASGASAVFATGASAAACGASAAASGASAAASLLQSALGAAMAARKDDAISGVGIQDDGGNTTPSTGSLSRSTSVNVTPTNTPRNVFNSSNYSGVATPSQPATAVYNTIEYATAASSSSSSNNSSFCESGFSSINSNHYTEATSVPTHAATNSTLNKSQPRSNVSSSLSCSPTPLSSCKSLASKCSSNTTTSTGCRGSCSKVN</sequence>
<dbReference type="GO" id="GO:0052629">
    <property type="term" value="F:phosphatidylinositol-3,5-bisphosphate 3-phosphatase activity"/>
    <property type="evidence" value="ECO:0007669"/>
    <property type="project" value="UniProtKB-EC"/>
</dbReference>
<feature type="compositionally biased region" description="Basic and acidic residues" evidence="14">
    <location>
        <begin position="845"/>
        <end position="857"/>
    </location>
</feature>
<evidence type="ECO:0000256" key="1">
    <source>
        <dbReference type="ARBA" id="ARBA00004370"/>
    </source>
</evidence>
<evidence type="ECO:0000256" key="10">
    <source>
        <dbReference type="ARBA" id="ARBA00032571"/>
    </source>
</evidence>
<dbReference type="GO" id="GO:0008270">
    <property type="term" value="F:zinc ion binding"/>
    <property type="evidence" value="ECO:0007669"/>
    <property type="project" value="UniProtKB-KW"/>
</dbReference>
<dbReference type="PROSITE" id="PS51339">
    <property type="entry name" value="PPASE_MYOTUBULARIN"/>
    <property type="match status" value="1"/>
</dbReference>
<protein>
    <recommendedName>
        <fullName evidence="3">phosphatidylinositol-3,5-bisphosphate 3-phosphatase</fullName>
        <ecNumber evidence="3">3.1.3.95</ecNumber>
    </recommendedName>
    <alternativeName>
        <fullName evidence="10">Phosphatidylinositol-3,5-bisphosphate 3-phosphatase</fullName>
    </alternativeName>
</protein>
<dbReference type="SUPFAM" id="SSF57903">
    <property type="entry name" value="FYVE/PHD zinc finger"/>
    <property type="match status" value="1"/>
</dbReference>
<dbReference type="InterPro" id="IPR011011">
    <property type="entry name" value="Znf_FYVE_PHD"/>
</dbReference>
<dbReference type="InterPro" id="IPR013083">
    <property type="entry name" value="Znf_RING/FYVE/PHD"/>
</dbReference>
<evidence type="ECO:0000256" key="8">
    <source>
        <dbReference type="ARBA" id="ARBA00023098"/>
    </source>
</evidence>
<feature type="active site" description="Phosphocysteine intermediate" evidence="11">
    <location>
        <position position="570"/>
    </location>
</feature>
<dbReference type="CDD" id="cd15733">
    <property type="entry name" value="FYVE_MTMR4"/>
    <property type="match status" value="1"/>
</dbReference>
<dbReference type="SMART" id="SM00404">
    <property type="entry name" value="PTPc_motif"/>
    <property type="match status" value="1"/>
</dbReference>
<dbReference type="InterPro" id="IPR016130">
    <property type="entry name" value="Tyr_Pase_AS"/>
</dbReference>
<name>A0A6A7FTA9_9CRUS</name>
<feature type="region of interest" description="Disordered" evidence="14">
    <location>
        <begin position="1244"/>
        <end position="1296"/>
    </location>
</feature>
<organism evidence="17">
    <name type="scientific">Hirondellea gigas</name>
    <dbReference type="NCBI Taxonomy" id="1518452"/>
    <lineage>
        <taxon>Eukaryota</taxon>
        <taxon>Metazoa</taxon>
        <taxon>Ecdysozoa</taxon>
        <taxon>Arthropoda</taxon>
        <taxon>Crustacea</taxon>
        <taxon>Multicrustacea</taxon>
        <taxon>Malacostraca</taxon>
        <taxon>Eumalacostraca</taxon>
        <taxon>Peracarida</taxon>
        <taxon>Amphipoda</taxon>
        <taxon>Amphilochidea</taxon>
        <taxon>Lysianassida</taxon>
        <taxon>Lysianassidira</taxon>
        <taxon>Lysianassoidea</taxon>
        <taxon>Lysianassidae</taxon>
        <taxon>Hirondellea</taxon>
    </lineage>
</organism>
<evidence type="ECO:0000256" key="6">
    <source>
        <dbReference type="ARBA" id="ARBA00022801"/>
    </source>
</evidence>
<dbReference type="SUPFAM" id="SSF52799">
    <property type="entry name" value="(Phosphotyrosine protein) phosphatases II"/>
    <property type="match status" value="1"/>
</dbReference>
<accession>A0A6A7FTA9</accession>
<dbReference type="PROSITE" id="PS00383">
    <property type="entry name" value="TYR_PHOSPHATASE_1"/>
    <property type="match status" value="1"/>
</dbReference>
<evidence type="ECO:0000256" key="3">
    <source>
        <dbReference type="ARBA" id="ARBA00012903"/>
    </source>
</evidence>
<feature type="region of interest" description="Disordered" evidence="14">
    <location>
        <begin position="420"/>
        <end position="450"/>
    </location>
</feature>
<feature type="region of interest" description="Disordered" evidence="14">
    <location>
        <begin position="829"/>
        <end position="857"/>
    </location>
</feature>
<keyword evidence="8" id="KW-0443">Lipid metabolism</keyword>
<evidence type="ECO:0000259" key="15">
    <source>
        <dbReference type="PROSITE" id="PS50178"/>
    </source>
</evidence>
<evidence type="ECO:0000256" key="9">
    <source>
        <dbReference type="ARBA" id="ARBA00023136"/>
    </source>
</evidence>
<dbReference type="GO" id="GO:0005737">
    <property type="term" value="C:cytoplasm"/>
    <property type="evidence" value="ECO:0007669"/>
    <property type="project" value="TreeGrafter"/>
</dbReference>
<dbReference type="InterPro" id="IPR017455">
    <property type="entry name" value="Znf_FYVE-rel"/>
</dbReference>
<keyword evidence="4" id="KW-0479">Metal-binding</keyword>
<dbReference type="PANTHER" id="PTHR10807">
    <property type="entry name" value="MYOTUBULARIN-RELATED"/>
    <property type="match status" value="1"/>
</dbReference>
<keyword evidence="6" id="KW-0378">Hydrolase</keyword>
<evidence type="ECO:0000256" key="13">
    <source>
        <dbReference type="PROSITE-ProRule" id="PRU00091"/>
    </source>
</evidence>
<dbReference type="GO" id="GO:0046856">
    <property type="term" value="P:phosphatidylinositol dephosphorylation"/>
    <property type="evidence" value="ECO:0007669"/>
    <property type="project" value="TreeGrafter"/>
</dbReference>
<feature type="compositionally biased region" description="Polar residues" evidence="14">
    <location>
        <begin position="1626"/>
        <end position="1660"/>
    </location>
</feature>
<evidence type="ECO:0000259" key="16">
    <source>
        <dbReference type="PROSITE" id="PS51339"/>
    </source>
</evidence>
<feature type="region of interest" description="Disordered" evidence="14">
    <location>
        <begin position="1741"/>
        <end position="1770"/>
    </location>
</feature>
<keyword evidence="9" id="KW-0472">Membrane</keyword>
<proteinExistence type="evidence at transcript level"/>
<dbReference type="GO" id="GO:0019903">
    <property type="term" value="F:protein phosphatase binding"/>
    <property type="evidence" value="ECO:0007669"/>
    <property type="project" value="TreeGrafter"/>
</dbReference>
<evidence type="ECO:0000256" key="14">
    <source>
        <dbReference type="SAM" id="MobiDB-lite"/>
    </source>
</evidence>
<dbReference type="InterPro" id="IPR029021">
    <property type="entry name" value="Prot-tyrosine_phosphatase-like"/>
</dbReference>
<evidence type="ECO:0000256" key="4">
    <source>
        <dbReference type="ARBA" id="ARBA00022723"/>
    </source>
</evidence>
<dbReference type="Pfam" id="PF01363">
    <property type="entry name" value="FYVE"/>
    <property type="match status" value="1"/>
</dbReference>
<evidence type="ECO:0000256" key="7">
    <source>
        <dbReference type="ARBA" id="ARBA00022833"/>
    </source>
</evidence>
<dbReference type="EC" id="3.1.3.95" evidence="3"/>
<evidence type="ECO:0000256" key="2">
    <source>
        <dbReference type="ARBA" id="ARBA00007471"/>
    </source>
</evidence>
<dbReference type="GO" id="GO:0010506">
    <property type="term" value="P:regulation of autophagy"/>
    <property type="evidence" value="ECO:0007669"/>
    <property type="project" value="TreeGrafter"/>
</dbReference>
<dbReference type="InterPro" id="IPR003595">
    <property type="entry name" value="Tyr_Pase_cat"/>
</dbReference>
<dbReference type="GO" id="GO:0004438">
    <property type="term" value="F:phosphatidylinositol-3-phosphate phosphatase activity"/>
    <property type="evidence" value="ECO:0007669"/>
    <property type="project" value="TreeGrafter"/>
</dbReference>
<feature type="domain" description="Myotubularin phosphatase" evidence="16">
    <location>
        <begin position="178"/>
        <end position="733"/>
    </location>
</feature>
<keyword evidence="7" id="KW-0862">Zinc</keyword>
<dbReference type="SUPFAM" id="SSF50729">
    <property type="entry name" value="PH domain-like"/>
    <property type="match status" value="1"/>
</dbReference>
<dbReference type="Pfam" id="PF06602">
    <property type="entry name" value="Myotub-related"/>
    <property type="match status" value="1"/>
</dbReference>
<dbReference type="Gene3D" id="3.30.40.10">
    <property type="entry name" value="Zinc/RING finger domain, C3HC4 (zinc finger)"/>
    <property type="match status" value="1"/>
</dbReference>
<keyword evidence="5 13" id="KW-0863">Zinc-finger</keyword>
<dbReference type="InterPro" id="IPR030564">
    <property type="entry name" value="Myotubularin"/>
</dbReference>
<feature type="region of interest" description="Disordered" evidence="14">
    <location>
        <begin position="1387"/>
        <end position="1409"/>
    </location>
</feature>
<dbReference type="InterPro" id="IPR010569">
    <property type="entry name" value="Myotubularin-like_Pase_dom"/>
</dbReference>
<feature type="binding site" evidence="12">
    <location>
        <begin position="570"/>
        <end position="576"/>
    </location>
    <ligand>
        <name>substrate</name>
    </ligand>
</feature>
<dbReference type="SMART" id="SM00064">
    <property type="entry name" value="FYVE"/>
    <property type="match status" value="1"/>
</dbReference>
<dbReference type="InterPro" id="IPR000306">
    <property type="entry name" value="Znf_FYVE"/>
</dbReference>
<comment type="similarity">
    <text evidence="2">Belongs to the protein-tyrosine phosphatase family. Non-receptor class myotubularin subfamily.</text>
</comment>
<feature type="compositionally biased region" description="Polar residues" evidence="14">
    <location>
        <begin position="424"/>
        <end position="436"/>
    </location>
</feature>
<feature type="region of interest" description="Disordered" evidence="14">
    <location>
        <begin position="1"/>
        <end position="22"/>
    </location>
</feature>
<dbReference type="GO" id="GO:0016020">
    <property type="term" value="C:membrane"/>
    <property type="evidence" value="ECO:0007669"/>
    <property type="project" value="UniProtKB-SubCell"/>
</dbReference>
<feature type="compositionally biased region" description="Low complexity" evidence="14">
    <location>
        <begin position="1278"/>
        <end position="1289"/>
    </location>
</feature>
<feature type="domain" description="FYVE-type" evidence="15">
    <location>
        <begin position="1468"/>
        <end position="1528"/>
    </location>
</feature>
<reference evidence="17" key="1">
    <citation type="submission" date="2017-11" db="EMBL/GenBank/DDBJ databases">
        <title>The sensing device of the deep-sea amphipod.</title>
        <authorList>
            <person name="Kobayashi H."/>
            <person name="Nagahama T."/>
            <person name="Arai W."/>
            <person name="Sasagawa Y."/>
            <person name="Umeda M."/>
            <person name="Hayashi T."/>
            <person name="Nikaido I."/>
            <person name="Watanabe H."/>
            <person name="Oguri K."/>
            <person name="Kitazato H."/>
            <person name="Fujioka K."/>
            <person name="Kido Y."/>
            <person name="Takami H."/>
        </authorList>
    </citation>
    <scope>NUCLEOTIDE SEQUENCE</scope>
    <source>
        <tissue evidence="17">Whole body</tissue>
    </source>
</reference>
<feature type="region of interest" description="Disordered" evidence="14">
    <location>
        <begin position="1619"/>
        <end position="1660"/>
    </location>
</feature>
<evidence type="ECO:0000313" key="17">
    <source>
        <dbReference type="EMBL" id="LAC21826.1"/>
    </source>
</evidence>
<dbReference type="EMBL" id="IACT01002555">
    <property type="protein sequence ID" value="LAC21826.1"/>
    <property type="molecule type" value="mRNA"/>
</dbReference>
<dbReference type="PROSITE" id="PS50178">
    <property type="entry name" value="ZF_FYVE"/>
    <property type="match status" value="1"/>
</dbReference>
<comment type="subcellular location">
    <subcellularLocation>
        <location evidence="1">Membrane</location>
    </subcellularLocation>
</comment>
<feature type="compositionally biased region" description="Polar residues" evidence="14">
    <location>
        <begin position="1390"/>
        <end position="1402"/>
    </location>
</feature>
<evidence type="ECO:0000256" key="11">
    <source>
        <dbReference type="PIRSR" id="PIRSR630564-1"/>
    </source>
</evidence>